<dbReference type="PANTHER" id="PTHR11362:SF82">
    <property type="entry name" value="PHOSPHATIDYLETHANOLAMINE-BINDING PROTEIN 4"/>
    <property type="match status" value="1"/>
</dbReference>
<evidence type="ECO:0000313" key="3">
    <source>
        <dbReference type="EMBL" id="TKA58971.1"/>
    </source>
</evidence>
<proteinExistence type="predicted"/>
<dbReference type="InterPro" id="IPR036610">
    <property type="entry name" value="PEBP-like_sf"/>
</dbReference>
<keyword evidence="1" id="KW-1133">Transmembrane helix</keyword>
<comment type="caution">
    <text evidence="3">The sequence shown here is derived from an EMBL/GenBank/DDBJ whole genome shotgun (WGS) entry which is preliminary data.</text>
</comment>
<evidence type="ECO:0000256" key="2">
    <source>
        <dbReference type="SAM" id="SignalP"/>
    </source>
</evidence>
<dbReference type="Pfam" id="PF01161">
    <property type="entry name" value="PBP"/>
    <property type="match status" value="1"/>
</dbReference>
<dbReference type="InterPro" id="IPR035810">
    <property type="entry name" value="PEBP_euk"/>
</dbReference>
<dbReference type="SUPFAM" id="SSF49777">
    <property type="entry name" value="PEBP-like"/>
    <property type="match status" value="1"/>
</dbReference>
<dbReference type="Gene3D" id="3.90.280.10">
    <property type="entry name" value="PEBP-like"/>
    <property type="match status" value="1"/>
</dbReference>
<feature type="chain" id="PRO_5020842563" description="Phosphatidylethanolamine-binding protein" evidence="2">
    <location>
        <begin position="19"/>
        <end position="254"/>
    </location>
</feature>
<evidence type="ECO:0008006" key="5">
    <source>
        <dbReference type="Google" id="ProtNLM"/>
    </source>
</evidence>
<dbReference type="Proteomes" id="UP000309340">
    <property type="component" value="Unassembled WGS sequence"/>
</dbReference>
<evidence type="ECO:0000256" key="1">
    <source>
        <dbReference type="SAM" id="Phobius"/>
    </source>
</evidence>
<dbReference type="EMBL" id="NAJQ01001442">
    <property type="protein sequence ID" value="TKA58971.1"/>
    <property type="molecule type" value="Genomic_DNA"/>
</dbReference>
<organism evidence="3 4">
    <name type="scientific">Friedmanniomyces simplex</name>
    <dbReference type="NCBI Taxonomy" id="329884"/>
    <lineage>
        <taxon>Eukaryota</taxon>
        <taxon>Fungi</taxon>
        <taxon>Dikarya</taxon>
        <taxon>Ascomycota</taxon>
        <taxon>Pezizomycotina</taxon>
        <taxon>Dothideomycetes</taxon>
        <taxon>Dothideomycetidae</taxon>
        <taxon>Mycosphaerellales</taxon>
        <taxon>Teratosphaeriaceae</taxon>
        <taxon>Friedmanniomyces</taxon>
    </lineage>
</organism>
<protein>
    <recommendedName>
        <fullName evidence="5">Phosphatidylethanolamine-binding protein</fullName>
    </recommendedName>
</protein>
<name>A0A4U0W9A4_9PEZI</name>
<dbReference type="STRING" id="329884.A0A4U0W9A4"/>
<feature type="signal peptide" evidence="2">
    <location>
        <begin position="1"/>
        <end position="18"/>
    </location>
</feature>
<gene>
    <name evidence="3" type="ORF">B0A55_11683</name>
</gene>
<dbReference type="PANTHER" id="PTHR11362">
    <property type="entry name" value="PHOSPHATIDYLETHANOLAMINE-BINDING PROTEIN"/>
    <property type="match status" value="1"/>
</dbReference>
<sequence>MRNRHSFATLALAALVQGQTPPKTFPAAEQSLQITWNGQNLAANQTLPQSLVMTPPIVSVNYTMAGAETYMLVLADLSIPGSWLPNTTSPLDIAVGMIPDRTTWLQWLQTDLTQAANGTLYSSVAPVAPYGYPNPPSGDGLHTYVFYLFPQTCGNGSLVGLNAGRDVYSTSAPDRLDFNLDDLAATAGFPIAANYFRVTADGTSMSGNAASAAKPTAAGTASSSTQSTNGVGMTVPGIGLLALMSLASAVVMLV</sequence>
<dbReference type="InterPro" id="IPR008914">
    <property type="entry name" value="PEBP"/>
</dbReference>
<dbReference type="OrthoDB" id="2506647at2759"/>
<keyword evidence="1" id="KW-0812">Transmembrane</keyword>
<accession>A0A4U0W9A4</accession>
<keyword evidence="4" id="KW-1185">Reference proteome</keyword>
<keyword evidence="1" id="KW-0472">Membrane</keyword>
<evidence type="ECO:0000313" key="4">
    <source>
        <dbReference type="Proteomes" id="UP000309340"/>
    </source>
</evidence>
<keyword evidence="2" id="KW-0732">Signal</keyword>
<dbReference type="CDD" id="cd00866">
    <property type="entry name" value="PEBP_euk"/>
    <property type="match status" value="1"/>
</dbReference>
<reference evidence="3 4" key="1">
    <citation type="submission" date="2017-03" db="EMBL/GenBank/DDBJ databases">
        <title>Genomes of endolithic fungi from Antarctica.</title>
        <authorList>
            <person name="Coleine C."/>
            <person name="Masonjones S."/>
            <person name="Stajich J.E."/>
        </authorList>
    </citation>
    <scope>NUCLEOTIDE SEQUENCE [LARGE SCALE GENOMIC DNA]</scope>
    <source>
        <strain evidence="3 4">CCFEE 5184</strain>
    </source>
</reference>
<feature type="transmembrane region" description="Helical" evidence="1">
    <location>
        <begin position="233"/>
        <end position="253"/>
    </location>
</feature>
<dbReference type="AlphaFoldDB" id="A0A4U0W9A4"/>